<sequence>MHSAEPPAFAPATEMRFVRGVIVGSGSSGATPALGCIASPTPCSNCVEAHRDPRRSKNHRLNVSFLIQLRHPVDGSLHNVLIDCGKTFREAALKVFPAVGVAELSAVLLTHDHADALFGLDDMREFNRPDRALDVFADERTVTSMVRVYPYLFPKDGPLTVGERRHEKTGFVASLACHVFQPLKKVVLNFLCSSTPPSGSDDRVMSSWSVVPIAVPHGGNYLANAFLIPMHVSGEGPRLLLYLSDMSALEEKFFTDLAQAKELLGVPDSTPIEVLLLDMLSRKTYFSHLSVDASIAAARRIQAGKTYFVGMSHSLNHDDLTRELQGLGLSNRMEVGFDGCVVCVGEANDAHHSAGSCP</sequence>
<dbReference type="CDD" id="cd16279">
    <property type="entry name" value="metallo-hydrolase-like_MBL-fold"/>
    <property type="match status" value="1"/>
</dbReference>
<proteinExistence type="predicted"/>
<dbReference type="OrthoDB" id="341300at2759"/>
<name>A0A3S5IS87_TRYRA</name>
<accession>A0A3S5IS87</accession>
<dbReference type="PANTHER" id="PTHR42663">
    <property type="entry name" value="HYDROLASE C777.06C-RELATED-RELATED"/>
    <property type="match status" value="1"/>
</dbReference>
<protein>
    <submittedName>
        <fullName evidence="2">PhnP protein</fullName>
    </submittedName>
</protein>
<keyword evidence="3" id="KW-1185">Reference proteome</keyword>
<reference evidence="2 3" key="1">
    <citation type="journal article" date="2018" name="BMC Genomics">
        <title>Genomic comparison of Trypanosoma conorhini and Trypanosoma rangeli to Trypanosoma cruzi strains of high and low virulence.</title>
        <authorList>
            <person name="Bradwell K.R."/>
            <person name="Koparde V.N."/>
            <person name="Matveyev A.V."/>
            <person name="Serrano M.G."/>
            <person name="Alves J.M."/>
            <person name="Parikh H."/>
            <person name="Huang B."/>
            <person name="Lee V."/>
            <person name="Espinosa-Alvarez O."/>
            <person name="Ortiz P.A."/>
            <person name="Costa-Martins A.G."/>
            <person name="Teixeira M.M."/>
            <person name="Buck G.A."/>
        </authorList>
    </citation>
    <scope>NUCLEOTIDE SEQUENCE [LARGE SCALE GENOMIC DNA]</scope>
    <source>
        <strain evidence="2 3">AM80</strain>
    </source>
</reference>
<dbReference type="AlphaFoldDB" id="A0A3S5IS87"/>
<dbReference type="InterPro" id="IPR036866">
    <property type="entry name" value="RibonucZ/Hydroxyglut_hydro"/>
</dbReference>
<dbReference type="GeneID" id="40325560"/>
<evidence type="ECO:0000259" key="1">
    <source>
        <dbReference type="Pfam" id="PF12706"/>
    </source>
</evidence>
<feature type="domain" description="Metallo-beta-lactamase" evidence="1">
    <location>
        <begin position="78"/>
        <end position="161"/>
    </location>
</feature>
<dbReference type="Gene3D" id="3.60.15.10">
    <property type="entry name" value="Ribonuclease Z/Hydroxyacylglutathione hydrolase-like"/>
    <property type="match status" value="1"/>
</dbReference>
<dbReference type="Proteomes" id="UP000283634">
    <property type="component" value="Unassembled WGS sequence"/>
</dbReference>
<dbReference type="InterPro" id="IPR001279">
    <property type="entry name" value="Metallo-B-lactamas"/>
</dbReference>
<gene>
    <name evidence="2" type="ORF">TraAM80_01627</name>
</gene>
<dbReference type="OMA" id="GRHYYMI"/>
<evidence type="ECO:0000313" key="3">
    <source>
        <dbReference type="Proteomes" id="UP000283634"/>
    </source>
</evidence>
<evidence type="ECO:0000313" key="2">
    <source>
        <dbReference type="EMBL" id="RNF10284.1"/>
    </source>
</evidence>
<dbReference type="PANTHER" id="PTHR42663:SF6">
    <property type="entry name" value="HYDROLASE C777.06C-RELATED"/>
    <property type="match status" value="1"/>
</dbReference>
<dbReference type="EMBL" id="MKGL01000034">
    <property type="protein sequence ID" value="RNF10284.1"/>
    <property type="molecule type" value="Genomic_DNA"/>
</dbReference>
<dbReference type="RefSeq" id="XP_029241463.1">
    <property type="nucleotide sequence ID" value="XM_029378661.1"/>
</dbReference>
<dbReference type="VEuPathDB" id="TriTrypDB:TRSC58_00546"/>
<organism evidence="2 3">
    <name type="scientific">Trypanosoma rangeli</name>
    <dbReference type="NCBI Taxonomy" id="5698"/>
    <lineage>
        <taxon>Eukaryota</taxon>
        <taxon>Discoba</taxon>
        <taxon>Euglenozoa</taxon>
        <taxon>Kinetoplastea</taxon>
        <taxon>Metakinetoplastina</taxon>
        <taxon>Trypanosomatida</taxon>
        <taxon>Trypanosomatidae</taxon>
        <taxon>Trypanosoma</taxon>
        <taxon>Herpetosoma</taxon>
    </lineage>
</organism>
<comment type="caution">
    <text evidence="2">The sequence shown here is derived from an EMBL/GenBank/DDBJ whole genome shotgun (WGS) entry which is preliminary data.</text>
</comment>
<dbReference type="Pfam" id="PF12706">
    <property type="entry name" value="Lactamase_B_2"/>
    <property type="match status" value="1"/>
</dbReference>
<dbReference type="SUPFAM" id="SSF56281">
    <property type="entry name" value="Metallo-hydrolase/oxidoreductase"/>
    <property type="match status" value="1"/>
</dbReference>